<comment type="caution">
    <text evidence="2">The sequence shown here is derived from an EMBL/GenBank/DDBJ whole genome shotgun (WGS) entry which is preliminary data.</text>
</comment>
<keyword evidence="3" id="KW-1185">Reference proteome</keyword>
<proteinExistence type="predicted"/>
<gene>
    <name evidence="2" type="ORF">KUTeg_023555</name>
</gene>
<feature type="region of interest" description="Disordered" evidence="1">
    <location>
        <begin position="257"/>
        <end position="281"/>
    </location>
</feature>
<evidence type="ECO:0000313" key="3">
    <source>
        <dbReference type="Proteomes" id="UP001217089"/>
    </source>
</evidence>
<organism evidence="2 3">
    <name type="scientific">Tegillarca granosa</name>
    <name type="common">Malaysian cockle</name>
    <name type="synonym">Anadara granosa</name>
    <dbReference type="NCBI Taxonomy" id="220873"/>
    <lineage>
        <taxon>Eukaryota</taxon>
        <taxon>Metazoa</taxon>
        <taxon>Spiralia</taxon>
        <taxon>Lophotrochozoa</taxon>
        <taxon>Mollusca</taxon>
        <taxon>Bivalvia</taxon>
        <taxon>Autobranchia</taxon>
        <taxon>Pteriomorphia</taxon>
        <taxon>Arcoida</taxon>
        <taxon>Arcoidea</taxon>
        <taxon>Arcidae</taxon>
        <taxon>Tegillarca</taxon>
    </lineage>
</organism>
<feature type="compositionally biased region" description="Pro residues" evidence="1">
    <location>
        <begin position="201"/>
        <end position="213"/>
    </location>
</feature>
<name>A0ABQ9E2Y7_TEGGR</name>
<dbReference type="PANTHER" id="PTHR35156">
    <property type="entry name" value="TESTIS-EXPRESSED PROTEIN 52"/>
    <property type="match status" value="1"/>
</dbReference>
<dbReference type="Proteomes" id="UP001217089">
    <property type="component" value="Unassembled WGS sequence"/>
</dbReference>
<accession>A0ABQ9E2Y7</accession>
<feature type="region of interest" description="Disordered" evidence="1">
    <location>
        <begin position="170"/>
        <end position="189"/>
    </location>
</feature>
<evidence type="ECO:0000256" key="1">
    <source>
        <dbReference type="SAM" id="MobiDB-lite"/>
    </source>
</evidence>
<evidence type="ECO:0000313" key="2">
    <source>
        <dbReference type="EMBL" id="KAJ8299495.1"/>
    </source>
</evidence>
<dbReference type="PANTHER" id="PTHR35156:SF1">
    <property type="entry name" value="TESTIS-EXPRESSED PROTEIN 52"/>
    <property type="match status" value="1"/>
</dbReference>
<protein>
    <submittedName>
        <fullName evidence="2">Uncharacterized protein</fullName>
    </submittedName>
</protein>
<dbReference type="InterPro" id="IPR029206">
    <property type="entry name" value="DUF4532"/>
</dbReference>
<dbReference type="EMBL" id="JARBDR010000921">
    <property type="protein sequence ID" value="KAJ8299495.1"/>
    <property type="molecule type" value="Genomic_DNA"/>
</dbReference>
<sequence length="281" mass="33046">MIMTELIMPTIEERELLMKNVDPKYTGFTPRPVEKLTRRKKPRTMLNIECNHFLRTDTDGFVHGNPTLEYKLWKEAGKHDPPYPNVPDQNYNSNIWRNFRRHYGFSTKAEGRKISDVIASMYPLNIPKPSQIGEHTFEKYVRETKLFNNEKYKILAMERTKTDIQEFKRLRSKSDARNPPLDEDGNILPPEHFKKYDHRFVPPPPAPPTPPPTNQKTDSLGQRYVPKSEPHLWKLSYKMNHPQYDGLQKEIKKRQEFMKNRSSPPGVLVPKNIPSPDHTDM</sequence>
<reference evidence="2 3" key="1">
    <citation type="submission" date="2022-12" db="EMBL/GenBank/DDBJ databases">
        <title>Chromosome-level genome of Tegillarca granosa.</title>
        <authorList>
            <person name="Kim J."/>
        </authorList>
    </citation>
    <scope>NUCLEOTIDE SEQUENCE [LARGE SCALE GENOMIC DNA]</scope>
    <source>
        <strain evidence="2">Teg-2019</strain>
        <tissue evidence="2">Adductor muscle</tissue>
    </source>
</reference>
<dbReference type="Pfam" id="PF15046">
    <property type="entry name" value="DUF4532"/>
    <property type="match status" value="1"/>
</dbReference>
<feature type="region of interest" description="Disordered" evidence="1">
    <location>
        <begin position="194"/>
        <end position="224"/>
    </location>
</feature>